<sequence>MSDQASFLKGASDRYVAANAATLRWMLARPGLHGPFLDTKVSSLTLTDYTNRDGLRGPDYTYGWIQGRGLEALASHAAFFANQDAPLATALDNRGRRLYDALLALKRRDGHAYFCYDRALQPIVADASGSVRHQDAAPTIFTYSDAFVAKGLIAGAVRYAPQDLPLHLDYFMQVIAAIESGRFQMDERCPLSEEAAAAQPDDFGPRMILLGAAGLLHRLGLSEHTNYADRFIAHVLEHHFEPSSGLLRNVPGDDACNVGHALEFVGFAYDHTQEDGSSDLLARLETILIASFDRGFVGPGLALAVSMTTGAPLNPYCPWWSLPETIRAASLCHARTGSDEALRIWRDADEAFFQHYWRGAIAYQALTCDGPVDYVPATPDLDPGYHTGLSLLAAIGAANRTLTSLLPQAAG</sequence>
<dbReference type="SUPFAM" id="SSF48208">
    <property type="entry name" value="Six-hairpin glycosidases"/>
    <property type="match status" value="1"/>
</dbReference>
<gene>
    <name evidence="1" type="ORF">I2H38_18655</name>
</gene>
<proteinExistence type="predicted"/>
<dbReference type="GO" id="GO:0005975">
    <property type="term" value="P:carbohydrate metabolic process"/>
    <property type="evidence" value="ECO:0007669"/>
    <property type="project" value="InterPro"/>
</dbReference>
<dbReference type="Gene3D" id="1.50.10.10">
    <property type="match status" value="1"/>
</dbReference>
<dbReference type="RefSeq" id="WP_196273374.1">
    <property type="nucleotide sequence ID" value="NZ_JADQDO010000012.1"/>
</dbReference>
<evidence type="ECO:0008006" key="3">
    <source>
        <dbReference type="Google" id="ProtNLM"/>
    </source>
</evidence>
<evidence type="ECO:0000313" key="2">
    <source>
        <dbReference type="Proteomes" id="UP000599312"/>
    </source>
</evidence>
<dbReference type="InterPro" id="IPR008928">
    <property type="entry name" value="6-hairpin_glycosidase_sf"/>
</dbReference>
<reference evidence="1" key="1">
    <citation type="submission" date="2020-11" db="EMBL/GenBank/DDBJ databases">
        <authorList>
            <person name="Kim M.K."/>
        </authorList>
    </citation>
    <scope>NUCLEOTIDE SEQUENCE</scope>
    <source>
        <strain evidence="1">BT350</strain>
    </source>
</reference>
<protein>
    <recommendedName>
        <fullName evidence="3">N-acylglucosamine 2-epimerase</fullName>
    </recommendedName>
</protein>
<name>A0A931FSA5_9HYPH</name>
<dbReference type="EMBL" id="JADQDO010000012">
    <property type="protein sequence ID" value="MBF9235388.1"/>
    <property type="molecule type" value="Genomic_DNA"/>
</dbReference>
<comment type="caution">
    <text evidence="1">The sequence shown here is derived from an EMBL/GenBank/DDBJ whole genome shotgun (WGS) entry which is preliminary data.</text>
</comment>
<accession>A0A931FSA5</accession>
<dbReference type="Proteomes" id="UP000599312">
    <property type="component" value="Unassembled WGS sequence"/>
</dbReference>
<dbReference type="InterPro" id="IPR012341">
    <property type="entry name" value="6hp_glycosidase-like_sf"/>
</dbReference>
<evidence type="ECO:0000313" key="1">
    <source>
        <dbReference type="EMBL" id="MBF9235388.1"/>
    </source>
</evidence>
<keyword evidence="2" id="KW-1185">Reference proteome</keyword>
<dbReference type="AlphaFoldDB" id="A0A931FSA5"/>
<organism evidence="1 2">
    <name type="scientific">Microvirga alba</name>
    <dbReference type="NCBI Taxonomy" id="2791025"/>
    <lineage>
        <taxon>Bacteria</taxon>
        <taxon>Pseudomonadati</taxon>
        <taxon>Pseudomonadota</taxon>
        <taxon>Alphaproteobacteria</taxon>
        <taxon>Hyphomicrobiales</taxon>
        <taxon>Methylobacteriaceae</taxon>
        <taxon>Microvirga</taxon>
    </lineage>
</organism>